<accession>A0A7J7LA19</accession>
<reference evidence="2 3" key="1">
    <citation type="journal article" date="2020" name="IScience">
        <title>Genome Sequencing of the Endangered Kingdonia uniflora (Circaeasteraceae, Ranunculales) Reveals Potential Mechanisms of Evolutionary Specialization.</title>
        <authorList>
            <person name="Sun Y."/>
            <person name="Deng T."/>
            <person name="Zhang A."/>
            <person name="Moore M.J."/>
            <person name="Landis J.B."/>
            <person name="Lin N."/>
            <person name="Zhang H."/>
            <person name="Zhang X."/>
            <person name="Huang J."/>
            <person name="Zhang X."/>
            <person name="Sun H."/>
            <person name="Wang H."/>
        </authorList>
    </citation>
    <scope>NUCLEOTIDE SEQUENCE [LARGE SCALE GENOMIC DNA]</scope>
    <source>
        <strain evidence="2">TB1705</strain>
        <tissue evidence="2">Leaf</tissue>
    </source>
</reference>
<dbReference type="AlphaFoldDB" id="A0A7J7LA19"/>
<organism evidence="2 3">
    <name type="scientific">Kingdonia uniflora</name>
    <dbReference type="NCBI Taxonomy" id="39325"/>
    <lineage>
        <taxon>Eukaryota</taxon>
        <taxon>Viridiplantae</taxon>
        <taxon>Streptophyta</taxon>
        <taxon>Embryophyta</taxon>
        <taxon>Tracheophyta</taxon>
        <taxon>Spermatophyta</taxon>
        <taxon>Magnoliopsida</taxon>
        <taxon>Ranunculales</taxon>
        <taxon>Circaeasteraceae</taxon>
        <taxon>Kingdonia</taxon>
    </lineage>
</organism>
<comment type="caution">
    <text evidence="2">The sequence shown here is derived from an EMBL/GenBank/DDBJ whole genome shotgun (WGS) entry which is preliminary data.</text>
</comment>
<evidence type="ECO:0000313" key="3">
    <source>
        <dbReference type="Proteomes" id="UP000541444"/>
    </source>
</evidence>
<feature type="compositionally biased region" description="Polar residues" evidence="1">
    <location>
        <begin position="1"/>
        <end position="10"/>
    </location>
</feature>
<gene>
    <name evidence="2" type="ORF">GIB67_026295</name>
</gene>
<dbReference type="Gene3D" id="1.25.40.20">
    <property type="entry name" value="Ankyrin repeat-containing domain"/>
    <property type="match status" value="1"/>
</dbReference>
<dbReference type="InterPro" id="IPR036770">
    <property type="entry name" value="Ankyrin_rpt-contain_sf"/>
</dbReference>
<dbReference type="PANTHER" id="PTHR47303:SF1">
    <property type="entry name" value="NF-KAPPA-B INHIBITOR BETA"/>
    <property type="match status" value="1"/>
</dbReference>
<protein>
    <submittedName>
        <fullName evidence="2">Uncharacterized protein</fullName>
    </submittedName>
</protein>
<dbReference type="OrthoDB" id="1925304at2759"/>
<dbReference type="SUPFAM" id="SSF48403">
    <property type="entry name" value="Ankyrin repeat"/>
    <property type="match status" value="1"/>
</dbReference>
<dbReference type="PANTHER" id="PTHR47303">
    <property type="match status" value="1"/>
</dbReference>
<dbReference type="Proteomes" id="UP000541444">
    <property type="component" value="Unassembled WGS sequence"/>
</dbReference>
<dbReference type="EMBL" id="JACGCM010002493">
    <property type="protein sequence ID" value="KAF6139453.1"/>
    <property type="molecule type" value="Genomic_DNA"/>
</dbReference>
<name>A0A7J7LA19_9MAGN</name>
<feature type="compositionally biased region" description="Basic residues" evidence="1">
    <location>
        <begin position="31"/>
        <end position="40"/>
    </location>
</feature>
<feature type="region of interest" description="Disordered" evidence="1">
    <location>
        <begin position="1"/>
        <end position="40"/>
    </location>
</feature>
<sequence length="276" mass="30668">MASSSRGRQNIDNEEPAGDDGALSNQSLTSQKKKRYKKKKKKSKKDLTWYHPLYKAALKGDWESARQFFDLEPDAVTAEITLASRTALHITVGAGHATPFIDKLVDLMSLEALALTEDDGCTALGYAGINGNTKAAEILVRKNPNLPNMYQHWKHIPLRLAAKYGHRDTLVFLLSVTDNTLFTGRAGISILKHLIVAGFHDVALNLVKRYPGLASYRDRKKDGQKGMNKADDKDGRRDHPSILFSWNSLGISQWDSSHILATAYLLMFVSAAPTLY</sequence>
<keyword evidence="3" id="KW-1185">Reference proteome</keyword>
<evidence type="ECO:0000313" key="2">
    <source>
        <dbReference type="EMBL" id="KAF6139453.1"/>
    </source>
</evidence>
<proteinExistence type="predicted"/>
<evidence type="ECO:0000256" key="1">
    <source>
        <dbReference type="SAM" id="MobiDB-lite"/>
    </source>
</evidence>